<name>A0ABV5TPW7_9ACTN</name>
<evidence type="ECO:0000256" key="2">
    <source>
        <dbReference type="SAM" id="SignalP"/>
    </source>
</evidence>
<evidence type="ECO:0000313" key="6">
    <source>
        <dbReference type="Proteomes" id="UP001589610"/>
    </source>
</evidence>
<dbReference type="Pfam" id="PF08386">
    <property type="entry name" value="Abhydrolase_4"/>
    <property type="match status" value="1"/>
</dbReference>
<feature type="signal peptide" evidence="2">
    <location>
        <begin position="1"/>
        <end position="22"/>
    </location>
</feature>
<evidence type="ECO:0000256" key="1">
    <source>
        <dbReference type="SAM" id="MobiDB-lite"/>
    </source>
</evidence>
<feature type="compositionally biased region" description="Low complexity" evidence="1">
    <location>
        <begin position="57"/>
        <end position="72"/>
    </location>
</feature>
<feature type="chain" id="PRO_5045965622" evidence="2">
    <location>
        <begin position="23"/>
        <end position="529"/>
    </location>
</feature>
<keyword evidence="2" id="KW-0732">Signal</keyword>
<keyword evidence="5" id="KW-0378">Hydrolase</keyword>
<dbReference type="InterPro" id="IPR013595">
    <property type="entry name" value="Pept_S33_TAP-like_C"/>
</dbReference>
<dbReference type="SUPFAM" id="SSF53474">
    <property type="entry name" value="alpha/beta-Hydrolases"/>
    <property type="match status" value="1"/>
</dbReference>
<evidence type="ECO:0000259" key="4">
    <source>
        <dbReference type="Pfam" id="PF08386"/>
    </source>
</evidence>
<dbReference type="Proteomes" id="UP001589610">
    <property type="component" value="Unassembled WGS sequence"/>
</dbReference>
<dbReference type="RefSeq" id="WP_386162136.1">
    <property type="nucleotide sequence ID" value="NZ_JBHMBS010000029.1"/>
</dbReference>
<evidence type="ECO:0000259" key="3">
    <source>
        <dbReference type="Pfam" id="PF00561"/>
    </source>
</evidence>
<dbReference type="InterPro" id="IPR000073">
    <property type="entry name" value="AB_hydrolase_1"/>
</dbReference>
<reference evidence="5 6" key="1">
    <citation type="submission" date="2024-09" db="EMBL/GenBank/DDBJ databases">
        <authorList>
            <person name="Sun Q."/>
            <person name="Mori K."/>
        </authorList>
    </citation>
    <scope>NUCLEOTIDE SEQUENCE [LARGE SCALE GENOMIC DNA]</scope>
    <source>
        <strain evidence="5 6">JCM 3028</strain>
    </source>
</reference>
<dbReference type="InterPro" id="IPR029058">
    <property type="entry name" value="AB_hydrolase_fold"/>
</dbReference>
<organism evidence="5 6">
    <name type="scientific">Streptosporangium vulgare</name>
    <dbReference type="NCBI Taxonomy" id="46190"/>
    <lineage>
        <taxon>Bacteria</taxon>
        <taxon>Bacillati</taxon>
        <taxon>Actinomycetota</taxon>
        <taxon>Actinomycetes</taxon>
        <taxon>Streptosporangiales</taxon>
        <taxon>Streptosporangiaceae</taxon>
        <taxon>Streptosporangium</taxon>
    </lineage>
</organism>
<dbReference type="Pfam" id="PF00561">
    <property type="entry name" value="Abhydrolase_1"/>
    <property type="match status" value="1"/>
</dbReference>
<feature type="domain" description="AB hydrolase-1" evidence="3">
    <location>
        <begin position="127"/>
        <end position="316"/>
    </location>
</feature>
<sequence length="529" mass="56530">MYGKIGSLFTGLVAASALLVPAGVPSPATSLPFSPAPSPATESARAPAPASPPPTPSLSASASASPETASPTKRLEWKACAGENLPEGIRCATVTVPVDWRKPRGRRLTLDLARLPATEPANRIGSVLQIPGGPGNEGVEDLKRSAPGLTELRRRFDLVGYNPRNTGLRERLPAVCWEMGTQLLEPRDREEYRAQVAKVKAAARECRDADSSGLFDNLDSLSVARDMEAVRVALGERRLSFMANSYGGVPVAAYARLFPERIRAMYLDGTVDQVNGWAKVHLDHAAVGERTFGRFVAWCAADSACALHGEDVGAVWRALVEKLDRSPIPISSPEFGEGKLAGWHLKLIGFQANPGPDNAWWVAFSTSVDKLRNGDASGFAEFVNGNSRIWATPALRAMTCPDDRGFTGYAQFRDVSRRMREASPHLGAAPFDMLACSGWPRPVANPSRPLPVRGLPPFLGAGTWTDHTMTASLAGTVPGSVTVQYDGPGHVLYMPGNNGPASRCVIGHATRYLVDLTLPAPGTVCRPGE</sequence>
<feature type="compositionally biased region" description="Low complexity" evidence="1">
    <location>
        <begin position="39"/>
        <end position="48"/>
    </location>
</feature>
<keyword evidence="6" id="KW-1185">Reference proteome</keyword>
<dbReference type="GO" id="GO:0016787">
    <property type="term" value="F:hydrolase activity"/>
    <property type="evidence" value="ECO:0007669"/>
    <property type="project" value="UniProtKB-KW"/>
</dbReference>
<evidence type="ECO:0000313" key="5">
    <source>
        <dbReference type="EMBL" id="MFB9681062.1"/>
    </source>
</evidence>
<feature type="region of interest" description="Disordered" evidence="1">
    <location>
        <begin position="29"/>
        <end position="73"/>
    </location>
</feature>
<feature type="domain" description="Peptidase S33 tripeptidyl aminopeptidase-like C-terminal" evidence="4">
    <location>
        <begin position="433"/>
        <end position="525"/>
    </location>
</feature>
<accession>A0ABV5TPW7</accession>
<gene>
    <name evidence="5" type="ORF">ACFFRH_36770</name>
</gene>
<dbReference type="Gene3D" id="3.40.50.1820">
    <property type="entry name" value="alpha/beta hydrolase"/>
    <property type="match status" value="1"/>
</dbReference>
<protein>
    <submittedName>
        <fullName evidence="5">Alpha/beta fold hydrolase</fullName>
    </submittedName>
</protein>
<comment type="caution">
    <text evidence="5">The sequence shown here is derived from an EMBL/GenBank/DDBJ whole genome shotgun (WGS) entry which is preliminary data.</text>
</comment>
<proteinExistence type="predicted"/>
<dbReference type="EMBL" id="JBHMBS010000029">
    <property type="protein sequence ID" value="MFB9681062.1"/>
    <property type="molecule type" value="Genomic_DNA"/>
</dbReference>